<evidence type="ECO:0000256" key="1">
    <source>
        <dbReference type="SAM" id="Phobius"/>
    </source>
</evidence>
<keyword evidence="2" id="KW-0732">Signal</keyword>
<dbReference type="Proteomes" id="UP000694844">
    <property type="component" value="Chromosome 5"/>
</dbReference>
<evidence type="ECO:0000313" key="3">
    <source>
        <dbReference type="Proteomes" id="UP000694844"/>
    </source>
</evidence>
<keyword evidence="1" id="KW-0812">Transmembrane</keyword>
<dbReference type="RefSeq" id="XP_022336424.1">
    <property type="nucleotide sequence ID" value="XM_022480716.1"/>
</dbReference>
<proteinExistence type="predicted"/>
<gene>
    <name evidence="4" type="primary">LOC111132847</name>
</gene>
<feature type="signal peptide" evidence="2">
    <location>
        <begin position="1"/>
        <end position="20"/>
    </location>
</feature>
<accession>A0A8B8E9S7</accession>
<evidence type="ECO:0000313" key="4">
    <source>
        <dbReference type="RefSeq" id="XP_022336424.1"/>
    </source>
</evidence>
<evidence type="ECO:0000256" key="2">
    <source>
        <dbReference type="SAM" id="SignalP"/>
    </source>
</evidence>
<keyword evidence="3" id="KW-1185">Reference proteome</keyword>
<dbReference type="AlphaFoldDB" id="A0A8B8E9S7"/>
<sequence>MMCPVLGVLKCFFLVSTLLCKDGMTAPSPLQYPYRCPYNQSEWEDRASILKCQGNDVYHCLLSADKVSVKENCIERSLVLQGHCPFFTKEGYLHWATCNETGCPDTHFHSDEVYQHRICFGNTDHQIIENSQKRYYIDDGLSGLEIFGLVASFIVILLVVACVLVARFRFGVCNGEEDEAVKMASMFFEAKMSFALLEN</sequence>
<dbReference type="OrthoDB" id="6150691at2759"/>
<name>A0A8B8E9S7_CRAVI</name>
<keyword evidence="1" id="KW-0472">Membrane</keyword>
<dbReference type="GeneID" id="111132847"/>
<feature type="transmembrane region" description="Helical" evidence="1">
    <location>
        <begin position="146"/>
        <end position="166"/>
    </location>
</feature>
<protein>
    <submittedName>
        <fullName evidence="4">Uncharacterized protein LOC111132847 isoform X1</fullName>
    </submittedName>
</protein>
<feature type="chain" id="PRO_5034069465" evidence="2">
    <location>
        <begin position="21"/>
        <end position="199"/>
    </location>
</feature>
<keyword evidence="1" id="KW-1133">Transmembrane helix</keyword>
<organism evidence="3 4">
    <name type="scientific">Crassostrea virginica</name>
    <name type="common">Eastern oyster</name>
    <dbReference type="NCBI Taxonomy" id="6565"/>
    <lineage>
        <taxon>Eukaryota</taxon>
        <taxon>Metazoa</taxon>
        <taxon>Spiralia</taxon>
        <taxon>Lophotrochozoa</taxon>
        <taxon>Mollusca</taxon>
        <taxon>Bivalvia</taxon>
        <taxon>Autobranchia</taxon>
        <taxon>Pteriomorphia</taxon>
        <taxon>Ostreida</taxon>
        <taxon>Ostreoidea</taxon>
        <taxon>Ostreidae</taxon>
        <taxon>Crassostrea</taxon>
    </lineage>
</organism>
<dbReference type="KEGG" id="cvn:111132847"/>
<reference evidence="4" key="1">
    <citation type="submission" date="2025-08" db="UniProtKB">
        <authorList>
            <consortium name="RefSeq"/>
        </authorList>
    </citation>
    <scope>IDENTIFICATION</scope>
    <source>
        <tissue evidence="4">Whole sample</tissue>
    </source>
</reference>